<evidence type="ECO:0000313" key="1">
    <source>
        <dbReference type="EMBL" id="GIM80261.1"/>
    </source>
</evidence>
<name>A0A919VX44_9ACTN</name>
<dbReference type="Proteomes" id="UP000680865">
    <property type="component" value="Unassembled WGS sequence"/>
</dbReference>
<sequence length="82" mass="9280">MQPWPCAHAKGELLIEFERFPSSLLVYMSAYMTEALEDLAGPESMLPPPDLWDRFLGWIDPGPPRPTFQDYVAGRSDPLRSA</sequence>
<accession>A0A919VX44</accession>
<protein>
    <submittedName>
        <fullName evidence="1">Uncharacterized protein</fullName>
    </submittedName>
</protein>
<keyword evidence="2" id="KW-1185">Reference proteome</keyword>
<organism evidence="1 2">
    <name type="scientific">Winogradskya consettensis</name>
    <dbReference type="NCBI Taxonomy" id="113560"/>
    <lineage>
        <taxon>Bacteria</taxon>
        <taxon>Bacillati</taxon>
        <taxon>Actinomycetota</taxon>
        <taxon>Actinomycetes</taxon>
        <taxon>Micromonosporales</taxon>
        <taxon>Micromonosporaceae</taxon>
        <taxon>Winogradskya</taxon>
    </lineage>
</organism>
<reference evidence="1" key="1">
    <citation type="submission" date="2021-03" db="EMBL/GenBank/DDBJ databases">
        <title>Whole genome shotgun sequence of Actinoplanes consettensis NBRC 14913.</title>
        <authorList>
            <person name="Komaki H."/>
            <person name="Tamura T."/>
        </authorList>
    </citation>
    <scope>NUCLEOTIDE SEQUENCE</scope>
    <source>
        <strain evidence="1">NBRC 14913</strain>
    </source>
</reference>
<comment type="caution">
    <text evidence="1">The sequence shown here is derived from an EMBL/GenBank/DDBJ whole genome shotgun (WGS) entry which is preliminary data.</text>
</comment>
<dbReference type="AlphaFoldDB" id="A0A919VX44"/>
<proteinExistence type="predicted"/>
<gene>
    <name evidence="1" type="ORF">Aco04nite_69800</name>
</gene>
<evidence type="ECO:0000313" key="2">
    <source>
        <dbReference type="Proteomes" id="UP000680865"/>
    </source>
</evidence>
<dbReference type="EMBL" id="BOQP01000042">
    <property type="protein sequence ID" value="GIM80261.1"/>
    <property type="molecule type" value="Genomic_DNA"/>
</dbReference>